<dbReference type="InterPro" id="IPR026847">
    <property type="entry name" value="VPS13"/>
</dbReference>
<dbReference type="InterPro" id="IPR056748">
    <property type="entry name" value="VPS13-like_C"/>
</dbReference>
<evidence type="ECO:0000256" key="2">
    <source>
        <dbReference type="ARBA" id="ARBA00022448"/>
    </source>
</evidence>
<dbReference type="GO" id="GO:0006869">
    <property type="term" value="P:lipid transport"/>
    <property type="evidence" value="ECO:0007669"/>
    <property type="project" value="UniProtKB-KW"/>
</dbReference>
<comment type="caution">
    <text evidence="7">The sequence shown here is derived from an EMBL/GenBank/DDBJ whole genome shotgun (WGS) entry which is preliminary data.</text>
</comment>
<feature type="domain" description="Vacuolar protein sorting-associated protein 13 VPS13 adaptor binding" evidence="5">
    <location>
        <begin position="2033"/>
        <end position="2352"/>
    </location>
</feature>
<gene>
    <name evidence="7" type="ORF">K2173_023194</name>
</gene>
<feature type="domain" description="Chorein N-terminal" evidence="4">
    <location>
        <begin position="1"/>
        <end position="659"/>
    </location>
</feature>
<name>A0AAV8UB84_9ROSI</name>
<protein>
    <recommendedName>
        <fullName evidence="9">Vacuolar protein sorting-associated protein</fullName>
    </recommendedName>
</protein>
<sequence length="3455" mass="386585">MFEGLVHRVLVGYLGRFVKNFQKDKLKLDIWNEEIVLLENAELIPEAFDYLQLPFAVKQGRVGRLSLKVSWKRIGRESHDQLVTISIEDVFICVSQRDDQDWSLDAIERRELDGKKAQLAAAELAKLSKRVCENNKGKSFFSFIAAKAFDIILVSIKNLHVQYSEVQIDSPQLLLGLKFSSLTMKQNLVGSSVGGDQVNKTIEIGGFEIYCNASEGPLESTNSGDAMDYKSEGTARSDGSKFDRLLQPFNASLSLVFNRTGKLDGDLPHYSIAAELTGLEVFLNEVQLQKILMLFDYVSTSRLREKYGRYRPWGCPLTRKQNGWQKLWWHYAQESILSDVRQKLKKTSWRYLGQRLIDRQKYIGLYKNKLEFLQHEQSVDDYILRELEQIEKDSDVEDILNYRSAAEHELEELLSNSSSLNLGISGPSAVVEKTLDEPAYGKSRGWLNWLSLGMLGAGGTNDSSQFSGVVSDEVVQDIYEATEFHPSVLSTGDADVNEKMFAFAMKFSISQLSISLESLSSGQKIAFLVFEDVVCEFKLWEELATVICFINSGEILDPCNGATILKMRKSLMDKNVSSCKLQVDVSSKQEVGLSVKATIQPLELTCEMNFLLNFVEFFSILKLVEFQHDRVLSSLNGFEDTRTRLLAKAEYIFSNHKKLCWDVRISNISVNFHWEKVDSEQYVLVLKMESLLCTSRCDTPNFGEGCHIMEQFSRPDTANNVLMGFQVENFFNYFEVKINDVQLKLLIPQHPQTITILDKFSASITLASCIISDESILKQLGVYIILPSIHANFSKSIYEAILAFIRYQHILQSRSGLLKLKCCRSDEATVILPSTSVFGFFITAKLHSVSLRVDLENDGENSSVLTLSVQALSTRYAHADFQEFCLCTKALKVFTSPLNGESDSQILCLSGNQFDSTSVDQEGFDFNDECKTTESCFCLNYGARQGFQECTIGLNNTEIHCNPLIFGLLFGFYRRITSSAASFISDDSFSGLAVKCQNTRPGFRFNKFGFSNFFDTSSSDLAGISLDCYPFLTIINTGSIGNLECSLRYASQDWRKLLKLRNEDPNCPKQSSEKECKSSFDANSVPVSGSFWDSNVFNIDFNFSEVSLHFHDCSSVIGSVSLPSSKSSIVLYEDTLDLLFSTEGLILTSPQWTKNFGEFLWGPSLSYLPPVINVRIRKGSAFSLTSELEVSIGIQHVYCVLPPEYLAIIIGYFSLPAWSLDLSEQAMNEVHSGIETERGTQIVYKFEILDCCLILPVEQDDHHFLKVELPQLYASFVQNCASDGVLNDIPPQYMVSWRNVAKTAHCLNLFGRDLVLSLMLGEDDESGNTTLIAPLSADVWIRVPCESECSSTSFSNFTSIMSRISKCQLIADDCKTLNGFEALFTVINHLASVDKESKYFTSDVLHFLQLRRNLKENGESPPDDMDSVLTEIKCCVDSFSITLCQSRNEISSEPVAKVDLHFLCSASFINDIPMTMEFSFSSFTLHSLLNSVMMVQCLDTSSRSSALHISYTESRQDGKQLQMILPSLDIWLHIFDWIVFIDSCYSCAQRMTQNNVMEVATKTPAKDIVDPLGDHAAHVLQASDENSGMENTVKNERLDLFLTLKSEDIGVTIHLPAAMGESRIGNVQDRGPQNVSACSEGKGNKFIVLSTHSRSFKLALVGSNLKLKFTLEKICGSLGTCEGKSITNWPFFQFSQINVTSEICRTQAELLNINLGVQCDRVDVWLSHRVLCFWFDVQFDTREVGSPQSLYGSIDFRIQLRKASLLISDERWSSRGPLLEILLRNIELHIVATPNSIECSTGSHLEVNYNNIHKVLWEPFVEPWIFQIDIKKKKEMTAFLSSSDATEMNLTSTAKLNLNFTESLIECAFRTIEMAKDASYSWQPNELSEDQCFSALKFTENIDEGRYAPYVLQNFTSLPLVYHVIEGLVNPDDFDLSKVKDGKSVLPGASVPIFPNETPEELIFRQRPAQSSDRLNEKPSNGVIHHFMSIQLDGTSLPSALISMDRIGLTLFEVDFSKASNKVAAANVGHPPGYEMYPEENAKSNTASGFVVPVVFDVSVQRYSKLIRLYSTVILSNATSMPLELRFDIPFGVSPKILDPIYPGQEFPLPLHLAEAGRLRWRPLGSSYLWSEVYDLSSILSQESKLGFLRPFVCYPSHPSSDPFRCCMSVQNFSLLSSSNPKKHSSLHIDYTHKGLAESCKHDSGMLKKNCIHLVTLSTPLVVKNYLPDPVSLTLESAGVACTALLSQLEMSFYHIDPSHDVELQFYMHGFKSSSLKFPCTETFSTMAKFNGTVLSLTETITFDSDTSHGPLYVAVEKMMDVFSGARELLIFVPFLIYNCTGLPINIAEYAANMKEKVFTIPSCYNLIQQEVLQHNKDGLCLLASDLDVFSNAHVNDGLERSSSKNNMFVINKIYKSHPRGFICKPSILSDAGKPLCNQLEEHKFNSQRDAINIHSNGESIGRDSGLVSTNHQKAKACMYSPRAISSASEIMVRVGACLRECLVEKVPNSSWSDPFLLIPPSGSNTILVPQSSSNAAFIVSVTSNTIAGPVTGETRAIIFQPRYVICNACSKDLCYKQKGTDYLHYLDIGRHSHLHWTDTARELLVSIRFNEPGWQWSGSFSPDSLGDTQVKMRNYVSGALSMIRVEIQNADISTKDEKIVGSLHGNSGTNLILLSDDDMGFMPYRIDNFSKERLRVYQQRCETFDTIVQPYTSCPYAWDEPCYPHRLSVEVTGERVVGSYALDDLKEYMPVYLKSNSEKPKRSLLLSVHAEGATKVLNIVDSSCHLLKDLRDSSPSFQGKGEPEHKPEDFIDYKERFSFVIPYVGISLINACAQELLYASSKNISLEFLQSLDQQKLCFQISSLQIDNQLPTTPYPVTMSFNQEYKSSAAVQRAKDDGSKSKSEGVLRSSERSCEPVVYLALETWRRKDYLLFSFNNIRLRVADFCLDLDQELILGLLDFIKAASSRSQSKALRYSDSNHYLTYNLGVMHAQAYDLVEAKEDQLYGLNFPVLDKSKRSISSLPSVLPIGAPWQQIYLSTRRQKKIYVEFFDLAPINFTLSFSSAPWILRNGIPTSGESLIHRGLMALADVEGARIHLKQLTITHQMASWESMQGILTRHFMRQLLHEMYKSPAGLIMGMAQGTTSLVSNTVFAVSDAATQFSKAAHKGIVAFTFDDQTVVRSGKQRKGATSQSKGVINEVLEGLTGLLQAPIKEAEKRGLPGVLSGIALGVTGLVAKPAASILEVTGKTAQSIRNSSKLYQVGSQKYRIRLPRPLSRELPLRPYILEEAVGTSVLMEVDGGLKLKDEVLITCKSLKQPGKFVLLTERLMLVVSCSSLADIDKPEFRGIPVDIEWSVESEIGLDSVIHVDSVGGELHIVASSTDVLVSENQHQSKRSGGSRKMLWNNPSTPFPLLQTNLELASEQDAGDLLVILLSTIEQGEGRGRKVLHRSNIL</sequence>
<organism evidence="7 8">
    <name type="scientific">Erythroxylum novogranatense</name>
    <dbReference type="NCBI Taxonomy" id="1862640"/>
    <lineage>
        <taxon>Eukaryota</taxon>
        <taxon>Viridiplantae</taxon>
        <taxon>Streptophyta</taxon>
        <taxon>Embryophyta</taxon>
        <taxon>Tracheophyta</taxon>
        <taxon>Spermatophyta</taxon>
        <taxon>Magnoliopsida</taxon>
        <taxon>eudicotyledons</taxon>
        <taxon>Gunneridae</taxon>
        <taxon>Pentapetalae</taxon>
        <taxon>rosids</taxon>
        <taxon>fabids</taxon>
        <taxon>Malpighiales</taxon>
        <taxon>Erythroxylaceae</taxon>
        <taxon>Erythroxylum</taxon>
    </lineage>
</organism>
<accession>A0AAV8UB84</accession>
<keyword evidence="3" id="KW-0445">Lipid transport</keyword>
<dbReference type="InterPro" id="IPR009543">
    <property type="entry name" value="VPS13_VAB"/>
</dbReference>
<evidence type="ECO:0008006" key="9">
    <source>
        <dbReference type="Google" id="ProtNLM"/>
    </source>
</evidence>
<evidence type="ECO:0000259" key="6">
    <source>
        <dbReference type="Pfam" id="PF25037"/>
    </source>
</evidence>
<evidence type="ECO:0000313" key="8">
    <source>
        <dbReference type="Proteomes" id="UP001159364"/>
    </source>
</evidence>
<dbReference type="EMBL" id="JAIWQS010000001">
    <property type="protein sequence ID" value="KAJ8775429.1"/>
    <property type="molecule type" value="Genomic_DNA"/>
</dbReference>
<evidence type="ECO:0000259" key="5">
    <source>
        <dbReference type="Pfam" id="PF25036"/>
    </source>
</evidence>
<feature type="domain" description="Intermembrane lipid transfer protein VPS13-like C-terminal" evidence="6">
    <location>
        <begin position="3270"/>
        <end position="3338"/>
    </location>
</feature>
<dbReference type="Pfam" id="PF12624">
    <property type="entry name" value="VPS13_N"/>
    <property type="match status" value="1"/>
</dbReference>
<dbReference type="PANTHER" id="PTHR16166:SF143">
    <property type="entry name" value="PROTEIN SORTING-ASSOCIATED PROTEIN, PUTATIVE (DUF1162)-RELATED"/>
    <property type="match status" value="1"/>
</dbReference>
<evidence type="ECO:0000256" key="1">
    <source>
        <dbReference type="ARBA" id="ARBA00006545"/>
    </source>
</evidence>
<feature type="domain" description="Vacuolar protein sorting-associated protein 13 VPS13 adaptor binding" evidence="5">
    <location>
        <begin position="2470"/>
        <end position="2723"/>
    </location>
</feature>
<evidence type="ECO:0000256" key="3">
    <source>
        <dbReference type="ARBA" id="ARBA00023055"/>
    </source>
</evidence>
<dbReference type="GO" id="GO:0045053">
    <property type="term" value="P:protein retention in Golgi apparatus"/>
    <property type="evidence" value="ECO:0007669"/>
    <property type="project" value="TreeGrafter"/>
</dbReference>
<keyword evidence="2" id="KW-0813">Transport</keyword>
<dbReference type="InterPro" id="IPR026854">
    <property type="entry name" value="VPS13_N"/>
</dbReference>
<evidence type="ECO:0000259" key="4">
    <source>
        <dbReference type="Pfam" id="PF12624"/>
    </source>
</evidence>
<dbReference type="Pfam" id="PF25037">
    <property type="entry name" value="VPS13_C"/>
    <property type="match status" value="1"/>
</dbReference>
<proteinExistence type="inferred from homology"/>
<reference evidence="7 8" key="1">
    <citation type="submission" date="2021-09" db="EMBL/GenBank/DDBJ databases">
        <title>Genomic insights and catalytic innovation underlie evolution of tropane alkaloids biosynthesis.</title>
        <authorList>
            <person name="Wang Y.-J."/>
            <person name="Tian T."/>
            <person name="Huang J.-P."/>
            <person name="Huang S.-X."/>
        </authorList>
    </citation>
    <scope>NUCLEOTIDE SEQUENCE [LARGE SCALE GENOMIC DNA]</scope>
    <source>
        <strain evidence="7">KIB-2018</strain>
        <tissue evidence="7">Leaf</tissue>
    </source>
</reference>
<keyword evidence="8" id="KW-1185">Reference proteome</keyword>
<dbReference type="PANTHER" id="PTHR16166">
    <property type="entry name" value="VACUOLAR PROTEIN SORTING-ASSOCIATED PROTEIN VPS13"/>
    <property type="match status" value="1"/>
</dbReference>
<dbReference type="Proteomes" id="UP001159364">
    <property type="component" value="Linkage Group LG01"/>
</dbReference>
<dbReference type="GO" id="GO:0006623">
    <property type="term" value="P:protein targeting to vacuole"/>
    <property type="evidence" value="ECO:0007669"/>
    <property type="project" value="TreeGrafter"/>
</dbReference>
<evidence type="ECO:0000313" key="7">
    <source>
        <dbReference type="EMBL" id="KAJ8775429.1"/>
    </source>
</evidence>
<dbReference type="Pfam" id="PF25036">
    <property type="entry name" value="VPS13_VAB"/>
    <property type="match status" value="2"/>
</dbReference>
<comment type="similarity">
    <text evidence="1">Belongs to the VPS13 family.</text>
</comment>